<dbReference type="GO" id="GO:0016491">
    <property type="term" value="F:oxidoreductase activity"/>
    <property type="evidence" value="ECO:0007669"/>
    <property type="project" value="UniProtKB-KW"/>
</dbReference>
<dbReference type="InterPro" id="IPR010945">
    <property type="entry name" value="Malate_DH_type2"/>
</dbReference>
<dbReference type="AlphaFoldDB" id="A0ABD2YW63"/>
<dbReference type="InterPro" id="IPR036291">
    <property type="entry name" value="NAD(P)-bd_dom_sf"/>
</dbReference>
<sequence>MSRPKWGTRNHPLTGSLLVGESKLEFASLERKTREFSIGIDPYVVFQDVKGAPLIGANPQGSRMESTDLLDINGQIFAKQGKAPSAITSRNVKVIVVSNPCNANAYQVRIS</sequence>
<dbReference type="PANTHER" id="PTHR23382">
    <property type="entry name" value="MALATE DEHYDROGENASE"/>
    <property type="match status" value="1"/>
</dbReference>
<gene>
    <name evidence="4" type="ORF">ACH5RR_029858</name>
</gene>
<protein>
    <recommendedName>
        <fullName evidence="3">Lactate/malate dehydrogenase N-terminal domain-containing protein</fullName>
    </recommendedName>
</protein>
<feature type="domain" description="Lactate/malate dehydrogenase N-terminal" evidence="3">
    <location>
        <begin position="34"/>
        <end position="107"/>
    </location>
</feature>
<dbReference type="InterPro" id="IPR001236">
    <property type="entry name" value="Lactate/malate_DH_N"/>
</dbReference>
<evidence type="ECO:0000256" key="1">
    <source>
        <dbReference type="ARBA" id="ARBA00009613"/>
    </source>
</evidence>
<dbReference type="SUPFAM" id="SSF51735">
    <property type="entry name" value="NAD(P)-binding Rossmann-fold domains"/>
    <property type="match status" value="1"/>
</dbReference>
<evidence type="ECO:0000313" key="4">
    <source>
        <dbReference type="EMBL" id="KAL3510457.1"/>
    </source>
</evidence>
<comment type="caution">
    <text evidence="4">The sequence shown here is derived from an EMBL/GenBank/DDBJ whole genome shotgun (WGS) entry which is preliminary data.</text>
</comment>
<evidence type="ECO:0000256" key="2">
    <source>
        <dbReference type="ARBA" id="ARBA00023002"/>
    </source>
</evidence>
<keyword evidence="5" id="KW-1185">Reference proteome</keyword>
<dbReference type="Pfam" id="PF00056">
    <property type="entry name" value="Ldh_1_N"/>
    <property type="match status" value="1"/>
</dbReference>
<keyword evidence="2" id="KW-0560">Oxidoreductase</keyword>
<evidence type="ECO:0000313" key="5">
    <source>
        <dbReference type="Proteomes" id="UP001630127"/>
    </source>
</evidence>
<organism evidence="4 5">
    <name type="scientific">Cinchona calisaya</name>
    <dbReference type="NCBI Taxonomy" id="153742"/>
    <lineage>
        <taxon>Eukaryota</taxon>
        <taxon>Viridiplantae</taxon>
        <taxon>Streptophyta</taxon>
        <taxon>Embryophyta</taxon>
        <taxon>Tracheophyta</taxon>
        <taxon>Spermatophyta</taxon>
        <taxon>Magnoliopsida</taxon>
        <taxon>eudicotyledons</taxon>
        <taxon>Gunneridae</taxon>
        <taxon>Pentapetalae</taxon>
        <taxon>asterids</taxon>
        <taxon>lamiids</taxon>
        <taxon>Gentianales</taxon>
        <taxon>Rubiaceae</taxon>
        <taxon>Cinchonoideae</taxon>
        <taxon>Cinchoneae</taxon>
        <taxon>Cinchona</taxon>
    </lineage>
</organism>
<reference evidence="4 5" key="1">
    <citation type="submission" date="2024-11" db="EMBL/GenBank/DDBJ databases">
        <title>A near-complete genome assembly of Cinchona calisaya.</title>
        <authorList>
            <person name="Lian D.C."/>
            <person name="Zhao X.W."/>
            <person name="Wei L."/>
        </authorList>
    </citation>
    <scope>NUCLEOTIDE SEQUENCE [LARGE SCALE GENOMIC DNA]</scope>
    <source>
        <tissue evidence="4">Nenye</tissue>
    </source>
</reference>
<comment type="similarity">
    <text evidence="1">Belongs to the LDH/MDH superfamily. MDH type 2 family.</text>
</comment>
<accession>A0ABD2YW63</accession>
<dbReference type="EMBL" id="JBJUIK010000012">
    <property type="protein sequence ID" value="KAL3510457.1"/>
    <property type="molecule type" value="Genomic_DNA"/>
</dbReference>
<dbReference type="Proteomes" id="UP001630127">
    <property type="component" value="Unassembled WGS sequence"/>
</dbReference>
<evidence type="ECO:0000259" key="3">
    <source>
        <dbReference type="Pfam" id="PF00056"/>
    </source>
</evidence>
<dbReference type="Gene3D" id="3.40.50.720">
    <property type="entry name" value="NAD(P)-binding Rossmann-like Domain"/>
    <property type="match status" value="1"/>
</dbReference>
<proteinExistence type="inferred from homology"/>
<name>A0ABD2YW63_9GENT</name>